<keyword evidence="6 7" id="KW-0472">Membrane</keyword>
<sequence>MSSEMIGGMSMGILLLLLVLRVPIALSMLLVGFFGFAAVTSMDAAISMLKSVPQEVLANYDYSAIPMFIFMGVLASHSGMAKQLFNAARSMFGGWRGGMALAAVSACGVFSAISGSSLATASTMSRVALPEMERSGYSPGLAAGTLAAGGTLGIMIPPSIALLLYAIITEQSVGDMFMAGILPGLAGLLFYIITVAVVVKFWPHLAGEAASTTWAEKFRAVLGMVPFALVFLMIIGGIYGGIFTPTEAAAVGAFITLLYAISQNIGWQGFMQAVKETLILSSVIFFMLLGATVFGYLISASRISFSIVDYVVSLNMTTFGVMACILLMYFVLGCFMDSIAMLLLTVPVVFPIVVGMGIDPVWFGVVTVLTVELGLITPPVGMNVFVIQAMAPHIAINKIFRGVTPFIISDFVRLGVLLAFPIMATAFL</sequence>
<evidence type="ECO:0000259" key="8">
    <source>
        <dbReference type="Pfam" id="PF06808"/>
    </source>
</evidence>
<feature type="transmembrane region" description="Helical" evidence="7">
    <location>
        <begin position="310"/>
        <end position="332"/>
    </location>
</feature>
<feature type="transmembrane region" description="Helical" evidence="7">
    <location>
        <begin position="278"/>
        <end position="298"/>
    </location>
</feature>
<comment type="subcellular location">
    <subcellularLocation>
        <location evidence="1 7">Cell inner membrane</location>
        <topology evidence="1 7">Multi-pass membrane protein</topology>
    </subcellularLocation>
</comment>
<dbReference type="Pfam" id="PF06808">
    <property type="entry name" value="DctM"/>
    <property type="match status" value="1"/>
</dbReference>
<comment type="similarity">
    <text evidence="7">Belongs to the TRAP transporter large permease family.</text>
</comment>
<dbReference type="InterPro" id="IPR004681">
    <property type="entry name" value="TRAP_DctM"/>
</dbReference>
<evidence type="ECO:0000313" key="9">
    <source>
        <dbReference type="EMBL" id="PPC77652.1"/>
    </source>
</evidence>
<feature type="transmembrane region" description="Helical" evidence="7">
    <location>
        <begin position="248"/>
        <end position="266"/>
    </location>
</feature>
<dbReference type="AlphaFoldDB" id="A0A2S5KSK3"/>
<evidence type="ECO:0000256" key="7">
    <source>
        <dbReference type="RuleBase" id="RU369079"/>
    </source>
</evidence>
<dbReference type="GO" id="GO:0005886">
    <property type="term" value="C:plasma membrane"/>
    <property type="evidence" value="ECO:0007669"/>
    <property type="project" value="UniProtKB-SubCell"/>
</dbReference>
<dbReference type="EMBL" id="PRLP01000028">
    <property type="protein sequence ID" value="PPC77652.1"/>
    <property type="molecule type" value="Genomic_DNA"/>
</dbReference>
<comment type="function">
    <text evidence="7">Part of the tripartite ATP-independent periplasmic (TRAP) transport system.</text>
</comment>
<feature type="transmembrane region" description="Helical" evidence="7">
    <location>
        <begin position="12"/>
        <end position="39"/>
    </location>
</feature>
<keyword evidence="7" id="KW-0813">Transport</keyword>
<evidence type="ECO:0000256" key="5">
    <source>
        <dbReference type="ARBA" id="ARBA00022989"/>
    </source>
</evidence>
<gene>
    <name evidence="9" type="ORF">C4K68_09235</name>
</gene>
<keyword evidence="2" id="KW-1003">Cell membrane</keyword>
<dbReference type="PANTHER" id="PTHR33362">
    <property type="entry name" value="SIALIC ACID TRAP TRANSPORTER PERMEASE PROTEIN SIAT-RELATED"/>
    <property type="match status" value="1"/>
</dbReference>
<evidence type="ECO:0000313" key="10">
    <source>
        <dbReference type="Proteomes" id="UP000238196"/>
    </source>
</evidence>
<evidence type="ECO:0000256" key="4">
    <source>
        <dbReference type="ARBA" id="ARBA00022692"/>
    </source>
</evidence>
<feature type="transmembrane region" description="Helical" evidence="7">
    <location>
        <begin position="364"/>
        <end position="387"/>
    </location>
</feature>
<feature type="transmembrane region" description="Helical" evidence="7">
    <location>
        <begin position="100"/>
        <end position="121"/>
    </location>
</feature>
<feature type="transmembrane region" description="Helical" evidence="7">
    <location>
        <begin position="220"/>
        <end position="242"/>
    </location>
</feature>
<feature type="transmembrane region" description="Helical" evidence="7">
    <location>
        <begin position="141"/>
        <end position="168"/>
    </location>
</feature>
<keyword evidence="3 7" id="KW-0997">Cell inner membrane</keyword>
<dbReference type="InterPro" id="IPR010656">
    <property type="entry name" value="DctM"/>
</dbReference>
<evidence type="ECO:0000256" key="6">
    <source>
        <dbReference type="ARBA" id="ARBA00023136"/>
    </source>
</evidence>
<feature type="transmembrane region" description="Helical" evidence="7">
    <location>
        <begin position="339"/>
        <end position="358"/>
    </location>
</feature>
<feature type="transmembrane region" description="Helical" evidence="7">
    <location>
        <begin position="60"/>
        <end position="80"/>
    </location>
</feature>
<dbReference type="OrthoDB" id="9796052at2"/>
<evidence type="ECO:0000256" key="1">
    <source>
        <dbReference type="ARBA" id="ARBA00004429"/>
    </source>
</evidence>
<proteinExistence type="inferred from homology"/>
<comment type="subunit">
    <text evidence="7">The complex comprises the extracytoplasmic solute receptor protein and the two transmembrane proteins.</text>
</comment>
<accession>A0A2S5KSK3</accession>
<dbReference type="Proteomes" id="UP000238196">
    <property type="component" value="Unassembled WGS sequence"/>
</dbReference>
<dbReference type="PIRSF" id="PIRSF006066">
    <property type="entry name" value="HI0050"/>
    <property type="match status" value="1"/>
</dbReference>
<keyword evidence="5 7" id="KW-1133">Transmembrane helix</keyword>
<feature type="transmembrane region" description="Helical" evidence="7">
    <location>
        <begin position="180"/>
        <end position="199"/>
    </location>
</feature>
<evidence type="ECO:0000256" key="3">
    <source>
        <dbReference type="ARBA" id="ARBA00022519"/>
    </source>
</evidence>
<feature type="transmembrane region" description="Helical" evidence="7">
    <location>
        <begin position="399"/>
        <end position="424"/>
    </location>
</feature>
<reference evidence="9 10" key="1">
    <citation type="submission" date="2018-02" db="EMBL/GenBank/DDBJ databases">
        <title>novel marine gammaproteobacteria from coastal saline agro ecosystem.</title>
        <authorList>
            <person name="Krishnan R."/>
            <person name="Ramesh Kumar N."/>
        </authorList>
    </citation>
    <scope>NUCLEOTIDE SEQUENCE [LARGE SCALE GENOMIC DNA]</scope>
    <source>
        <strain evidence="9 10">228</strain>
    </source>
</reference>
<keyword evidence="4 7" id="KW-0812">Transmembrane</keyword>
<name>A0A2S5KSK3_9PROT</name>
<dbReference type="NCBIfam" id="TIGR00786">
    <property type="entry name" value="dctM"/>
    <property type="match status" value="1"/>
</dbReference>
<protein>
    <recommendedName>
        <fullName evidence="7">TRAP transporter large permease protein</fullName>
    </recommendedName>
</protein>
<organism evidence="9 10">
    <name type="scientific">Proteobacteria bacterium 228</name>
    <dbReference type="NCBI Taxonomy" id="2083153"/>
    <lineage>
        <taxon>Bacteria</taxon>
        <taxon>Pseudomonadati</taxon>
        <taxon>Pseudomonadota</taxon>
    </lineage>
</organism>
<evidence type="ECO:0000256" key="2">
    <source>
        <dbReference type="ARBA" id="ARBA00022475"/>
    </source>
</evidence>
<dbReference type="PANTHER" id="PTHR33362:SF5">
    <property type="entry name" value="C4-DICARBOXYLATE TRAP TRANSPORTER LARGE PERMEASE PROTEIN DCTM"/>
    <property type="match status" value="1"/>
</dbReference>
<dbReference type="GO" id="GO:0022857">
    <property type="term" value="F:transmembrane transporter activity"/>
    <property type="evidence" value="ECO:0007669"/>
    <property type="project" value="UniProtKB-UniRule"/>
</dbReference>
<comment type="caution">
    <text evidence="9">The sequence shown here is derived from an EMBL/GenBank/DDBJ whole genome shotgun (WGS) entry which is preliminary data.</text>
</comment>
<feature type="domain" description="TRAP C4-dicarboxylate transport system permease DctM subunit" evidence="8">
    <location>
        <begin position="12"/>
        <end position="421"/>
    </location>
</feature>